<keyword evidence="10" id="KW-0413">Isomerase</keyword>
<evidence type="ECO:0000256" key="8">
    <source>
        <dbReference type="ARBA" id="ARBA00023014"/>
    </source>
</evidence>
<dbReference type="OrthoDB" id="9805194at2"/>
<dbReference type="EC" id="5.6.2.3" evidence="12"/>
<evidence type="ECO:0000256" key="6">
    <source>
        <dbReference type="ARBA" id="ARBA00022840"/>
    </source>
</evidence>
<keyword evidence="2" id="KW-0479">Metal-binding</keyword>
<dbReference type="GO" id="GO:0046872">
    <property type="term" value="F:metal ion binding"/>
    <property type="evidence" value="ECO:0007669"/>
    <property type="project" value="UniProtKB-KW"/>
</dbReference>
<keyword evidence="16" id="KW-1185">Reference proteome</keyword>
<feature type="domain" description="Helicase ATP-binding" evidence="14">
    <location>
        <begin position="21"/>
        <end position="312"/>
    </location>
</feature>
<evidence type="ECO:0000313" key="16">
    <source>
        <dbReference type="Proteomes" id="UP000321548"/>
    </source>
</evidence>
<dbReference type="GO" id="GO:0016818">
    <property type="term" value="F:hydrolase activity, acting on acid anhydrides, in phosphorus-containing anhydrides"/>
    <property type="evidence" value="ECO:0007669"/>
    <property type="project" value="InterPro"/>
</dbReference>
<comment type="caution">
    <text evidence="15">The sequence shown here is derived from an EMBL/GenBank/DDBJ whole genome shotgun (WGS) entry which is preliminary data.</text>
</comment>
<sequence length="672" mass="73665">MSVPDHDFAGRVASAFEPDGQLARAHPGFVAREGQRRMAVAVAEAIEQGEALVAEAGTGTGKTFAYLVPALVSGGRVLISTGTRTLQDQLFRRDLPAVRDALGLGLRIALLKGRSNYVCHHHLRRNLEDGRFERREDAAVLRRIERFAAISSTGDRADAPGIAEDSPVWARAVSTRENCLGQDCPDFDRCFVFKARQAAQQADVVVVNHHLFCADLALRDEGVSELLPSAAAVIFDEAHQLPETAVQFFGRSLSTRQLGDFARDLLRIGLADARDTADWTPASGEIEQALRVWRLAAGRPGRRDAPQLRGDREQRQALDALLALLDRIDALLMGAAQRSRDLARLALRGAELHRRLAQWLAMLDGTAIRPGAEPHEKGETDGPADELDEAVLWSEVHQSGVTLHATPLSVAPAMRRHREQTLRSWIFVSATLSVAGDFAHFTEAIGMPDARTLQLGSPFDYERNARLLVPRDCGDPGSPEFADRLVETCWPLIEANGGRAFVLCTSLRMVDRVSALLRERAGRQEAPIELLVQGSAPRAALLERFRVADRPVLVGSASFWEGVDVAGRQLSLVIIDKLPFAPPDDPVLRARIDALRRRGGDPFREIQLPAAAMALKQGAGRLIRSETDRGLLVVCDDRLVTRGYGRSLVRSMPPFTILRDAGEALAWLRDEA</sequence>
<evidence type="ECO:0000256" key="9">
    <source>
        <dbReference type="ARBA" id="ARBA00023125"/>
    </source>
</evidence>
<reference evidence="15 16" key="1">
    <citation type="submission" date="2019-06" db="EMBL/GenBank/DDBJ databases">
        <title>Quisquiliibacterium sp. nov., isolated from a maize field.</title>
        <authorList>
            <person name="Lin S.-Y."/>
            <person name="Tsai C.-F."/>
            <person name="Young C.-C."/>
        </authorList>
    </citation>
    <scope>NUCLEOTIDE SEQUENCE [LARGE SCALE GENOMIC DNA]</scope>
    <source>
        <strain evidence="15 16">CC-CFT501</strain>
    </source>
</reference>
<keyword evidence="9" id="KW-0238">DNA-binding</keyword>
<dbReference type="GO" id="GO:0051536">
    <property type="term" value="F:iron-sulfur cluster binding"/>
    <property type="evidence" value="ECO:0007669"/>
    <property type="project" value="UniProtKB-KW"/>
</dbReference>
<dbReference type="Proteomes" id="UP000321548">
    <property type="component" value="Unassembled WGS sequence"/>
</dbReference>
<evidence type="ECO:0000256" key="1">
    <source>
        <dbReference type="ARBA" id="ARBA00001966"/>
    </source>
</evidence>
<evidence type="ECO:0000256" key="13">
    <source>
        <dbReference type="ARBA" id="ARBA00048954"/>
    </source>
</evidence>
<dbReference type="RefSeq" id="WP_147703469.1">
    <property type="nucleotide sequence ID" value="NZ_VDUY01000002.1"/>
</dbReference>
<dbReference type="GO" id="GO:0006281">
    <property type="term" value="P:DNA repair"/>
    <property type="evidence" value="ECO:0007669"/>
    <property type="project" value="TreeGrafter"/>
</dbReference>
<dbReference type="GO" id="GO:0003677">
    <property type="term" value="F:DNA binding"/>
    <property type="evidence" value="ECO:0007669"/>
    <property type="project" value="UniProtKB-KW"/>
</dbReference>
<accession>A0A5C8P0S8</accession>
<protein>
    <recommendedName>
        <fullName evidence="12">DNA 5'-3' helicase</fullName>
        <ecNumber evidence="12">5.6.2.3</ecNumber>
    </recommendedName>
</protein>
<dbReference type="GO" id="GO:0043139">
    <property type="term" value="F:5'-3' DNA helicase activity"/>
    <property type="evidence" value="ECO:0007669"/>
    <property type="project" value="UniProtKB-EC"/>
</dbReference>
<dbReference type="PANTHER" id="PTHR11472">
    <property type="entry name" value="DNA REPAIR DEAD HELICASE RAD3/XP-D SUBFAMILY MEMBER"/>
    <property type="match status" value="1"/>
</dbReference>
<evidence type="ECO:0000256" key="5">
    <source>
        <dbReference type="ARBA" id="ARBA00022806"/>
    </source>
</evidence>
<keyword evidence="6" id="KW-0067">ATP-binding</keyword>
<gene>
    <name evidence="15" type="ORF">FHP08_06320</name>
</gene>
<name>A0A5C8P0S8_9BURK</name>
<dbReference type="InterPro" id="IPR014001">
    <property type="entry name" value="Helicase_ATP-bd"/>
</dbReference>
<dbReference type="InterPro" id="IPR006555">
    <property type="entry name" value="ATP-dep_Helicase_C"/>
</dbReference>
<dbReference type="InterPro" id="IPR011545">
    <property type="entry name" value="DEAD/DEAH_box_helicase_dom"/>
</dbReference>
<dbReference type="GO" id="GO:0005524">
    <property type="term" value="F:ATP binding"/>
    <property type="evidence" value="ECO:0007669"/>
    <property type="project" value="UniProtKB-KW"/>
</dbReference>
<evidence type="ECO:0000256" key="10">
    <source>
        <dbReference type="ARBA" id="ARBA00023235"/>
    </source>
</evidence>
<comment type="cofactor">
    <cofactor evidence="1">
        <name>[4Fe-4S] cluster</name>
        <dbReference type="ChEBI" id="CHEBI:49883"/>
    </cofactor>
</comment>
<dbReference type="InterPro" id="IPR010614">
    <property type="entry name" value="RAD3-like_helicase_DEAD"/>
</dbReference>
<dbReference type="EMBL" id="VDUY01000002">
    <property type="protein sequence ID" value="TXL67220.1"/>
    <property type="molecule type" value="Genomic_DNA"/>
</dbReference>
<dbReference type="Pfam" id="PF06733">
    <property type="entry name" value="DEAD_2"/>
    <property type="match status" value="1"/>
</dbReference>
<dbReference type="PROSITE" id="PS51193">
    <property type="entry name" value="HELICASE_ATP_BIND_2"/>
    <property type="match status" value="1"/>
</dbReference>
<dbReference type="Pfam" id="PF00270">
    <property type="entry name" value="DEAD"/>
    <property type="match status" value="1"/>
</dbReference>
<keyword evidence="7" id="KW-0408">Iron</keyword>
<dbReference type="SMART" id="SM00491">
    <property type="entry name" value="HELICc2"/>
    <property type="match status" value="1"/>
</dbReference>
<keyword evidence="5 15" id="KW-0347">Helicase</keyword>
<evidence type="ECO:0000256" key="12">
    <source>
        <dbReference type="ARBA" id="ARBA00044969"/>
    </source>
</evidence>
<dbReference type="InterPro" id="IPR014013">
    <property type="entry name" value="Helic_SF1/SF2_ATP-bd_DinG/Rad3"/>
</dbReference>
<organism evidence="15 16">
    <name type="scientific">Zeimonas arvi</name>
    <dbReference type="NCBI Taxonomy" id="2498847"/>
    <lineage>
        <taxon>Bacteria</taxon>
        <taxon>Pseudomonadati</taxon>
        <taxon>Pseudomonadota</taxon>
        <taxon>Betaproteobacteria</taxon>
        <taxon>Burkholderiales</taxon>
        <taxon>Burkholderiaceae</taxon>
        <taxon>Zeimonas</taxon>
    </lineage>
</organism>
<evidence type="ECO:0000256" key="7">
    <source>
        <dbReference type="ARBA" id="ARBA00023004"/>
    </source>
</evidence>
<comment type="catalytic activity">
    <reaction evidence="13">
        <text>ATP + H2O = ADP + phosphate + H(+)</text>
        <dbReference type="Rhea" id="RHEA:13065"/>
        <dbReference type="ChEBI" id="CHEBI:15377"/>
        <dbReference type="ChEBI" id="CHEBI:15378"/>
        <dbReference type="ChEBI" id="CHEBI:30616"/>
        <dbReference type="ChEBI" id="CHEBI:43474"/>
        <dbReference type="ChEBI" id="CHEBI:456216"/>
        <dbReference type="EC" id="5.6.2.3"/>
    </reaction>
</comment>
<keyword evidence="4" id="KW-0378">Hydrolase</keyword>
<evidence type="ECO:0000256" key="4">
    <source>
        <dbReference type="ARBA" id="ARBA00022801"/>
    </source>
</evidence>
<dbReference type="AlphaFoldDB" id="A0A5C8P0S8"/>
<dbReference type="Gene3D" id="3.40.50.300">
    <property type="entry name" value="P-loop containing nucleotide triphosphate hydrolases"/>
    <property type="match status" value="2"/>
</dbReference>
<evidence type="ECO:0000256" key="2">
    <source>
        <dbReference type="ARBA" id="ARBA00022723"/>
    </source>
</evidence>
<evidence type="ECO:0000256" key="3">
    <source>
        <dbReference type="ARBA" id="ARBA00022741"/>
    </source>
</evidence>
<dbReference type="SMART" id="SM00487">
    <property type="entry name" value="DEXDc"/>
    <property type="match status" value="1"/>
</dbReference>
<proteinExistence type="inferred from homology"/>
<dbReference type="InterPro" id="IPR045028">
    <property type="entry name" value="DinG/Rad3-like"/>
</dbReference>
<evidence type="ECO:0000313" key="15">
    <source>
        <dbReference type="EMBL" id="TXL67220.1"/>
    </source>
</evidence>
<evidence type="ECO:0000256" key="11">
    <source>
        <dbReference type="ARBA" id="ARBA00038058"/>
    </source>
</evidence>
<evidence type="ECO:0000259" key="14">
    <source>
        <dbReference type="PROSITE" id="PS51193"/>
    </source>
</evidence>
<comment type="similarity">
    <text evidence="11">Belongs to the helicase family. DinG subfamily.</text>
</comment>
<dbReference type="Pfam" id="PF13307">
    <property type="entry name" value="Helicase_C_2"/>
    <property type="match status" value="1"/>
</dbReference>
<keyword evidence="3" id="KW-0547">Nucleotide-binding</keyword>
<dbReference type="InterPro" id="IPR027417">
    <property type="entry name" value="P-loop_NTPase"/>
</dbReference>
<dbReference type="SUPFAM" id="SSF52540">
    <property type="entry name" value="P-loop containing nucleoside triphosphate hydrolases"/>
    <property type="match status" value="2"/>
</dbReference>
<dbReference type="PANTHER" id="PTHR11472:SF34">
    <property type="entry name" value="REGULATOR OF TELOMERE ELONGATION HELICASE 1"/>
    <property type="match status" value="1"/>
</dbReference>
<keyword evidence="8" id="KW-0411">Iron-sulfur</keyword>